<comment type="caution">
    <text evidence="6">The sequence shown here is derived from an EMBL/GenBank/DDBJ whole genome shotgun (WGS) entry which is preliminary data.</text>
</comment>
<evidence type="ECO:0000256" key="4">
    <source>
        <dbReference type="ARBA" id="ARBA00023163"/>
    </source>
</evidence>
<protein>
    <submittedName>
        <fullName evidence="6">Hca operon transcriptional activator HcaR</fullName>
    </submittedName>
</protein>
<reference evidence="6" key="1">
    <citation type="submission" date="2019-08" db="EMBL/GenBank/DDBJ databases">
        <authorList>
            <person name="Kucharzyk K."/>
            <person name="Murdoch R.W."/>
            <person name="Higgins S."/>
            <person name="Loffler F."/>
        </authorList>
    </citation>
    <scope>NUCLEOTIDE SEQUENCE</scope>
</reference>
<feature type="domain" description="HTH lysR-type" evidence="5">
    <location>
        <begin position="1"/>
        <end position="60"/>
    </location>
</feature>
<dbReference type="CDD" id="cd05466">
    <property type="entry name" value="PBP2_LTTR_substrate"/>
    <property type="match status" value="1"/>
</dbReference>
<keyword evidence="3" id="KW-0238">DNA-binding</keyword>
<name>A0A644V559_9ZZZZ</name>
<keyword evidence="2" id="KW-0805">Transcription regulation</keyword>
<dbReference type="Pfam" id="PF00126">
    <property type="entry name" value="HTH_1"/>
    <property type="match status" value="1"/>
</dbReference>
<dbReference type="PANTHER" id="PTHR30419:SF28">
    <property type="entry name" value="HTH-TYPE TRANSCRIPTIONAL REGULATOR BSDA"/>
    <property type="match status" value="1"/>
</dbReference>
<dbReference type="PROSITE" id="PS50931">
    <property type="entry name" value="HTH_LYSR"/>
    <property type="match status" value="1"/>
</dbReference>
<dbReference type="AlphaFoldDB" id="A0A644V559"/>
<dbReference type="InterPro" id="IPR050950">
    <property type="entry name" value="HTH-type_LysR_regulators"/>
</dbReference>
<proteinExistence type="inferred from homology"/>
<dbReference type="SUPFAM" id="SSF53850">
    <property type="entry name" value="Periplasmic binding protein-like II"/>
    <property type="match status" value="1"/>
</dbReference>
<evidence type="ECO:0000256" key="1">
    <source>
        <dbReference type="ARBA" id="ARBA00009437"/>
    </source>
</evidence>
<comment type="similarity">
    <text evidence="1">Belongs to the LysR transcriptional regulatory family.</text>
</comment>
<evidence type="ECO:0000256" key="2">
    <source>
        <dbReference type="ARBA" id="ARBA00023015"/>
    </source>
</evidence>
<evidence type="ECO:0000259" key="5">
    <source>
        <dbReference type="PROSITE" id="PS50931"/>
    </source>
</evidence>
<gene>
    <name evidence="6" type="primary">hcaR_4</name>
    <name evidence="6" type="ORF">SDC9_32162</name>
</gene>
<evidence type="ECO:0000256" key="3">
    <source>
        <dbReference type="ARBA" id="ARBA00023125"/>
    </source>
</evidence>
<dbReference type="SUPFAM" id="SSF46785">
    <property type="entry name" value="Winged helix' DNA-binding domain"/>
    <property type="match status" value="1"/>
</dbReference>
<accession>A0A644V559</accession>
<dbReference type="InterPro" id="IPR005119">
    <property type="entry name" value="LysR_subst-bd"/>
</dbReference>
<sequence>MNIEHYRNYIAIVETGSLTGAANKMHIAQSALSSMLKNMERSFGTTLIIANRGIRKIELTDAGRILYEKARYICNLEELAYSEVADCADGGTGILRISLSPSTSISFIQDYLSGFSIKNPKVSYELYEVPIAEQTEQLLNGFTEIGIANAPLNKPDEFNVLFKLNENLAAVFALDNPWLSPLCDTVTLHELHGVPLCLSRGCSSLFKETCSKDHCTPNILSINTTKLACITWAKVGLGVAIVPVSFSEIFEADVCYKLINDSRLKVSETFVTVKGRPLSPVAQRFLNYCSSI</sequence>
<dbReference type="EMBL" id="VSSQ01000218">
    <property type="protein sequence ID" value="MPL86185.1"/>
    <property type="molecule type" value="Genomic_DNA"/>
</dbReference>
<dbReference type="GO" id="GO:0005829">
    <property type="term" value="C:cytosol"/>
    <property type="evidence" value="ECO:0007669"/>
    <property type="project" value="TreeGrafter"/>
</dbReference>
<dbReference type="GO" id="GO:0003700">
    <property type="term" value="F:DNA-binding transcription factor activity"/>
    <property type="evidence" value="ECO:0007669"/>
    <property type="project" value="InterPro"/>
</dbReference>
<evidence type="ECO:0000313" key="6">
    <source>
        <dbReference type="EMBL" id="MPL86185.1"/>
    </source>
</evidence>
<dbReference type="Gene3D" id="1.10.10.10">
    <property type="entry name" value="Winged helix-like DNA-binding domain superfamily/Winged helix DNA-binding domain"/>
    <property type="match status" value="1"/>
</dbReference>
<dbReference type="PANTHER" id="PTHR30419">
    <property type="entry name" value="HTH-TYPE TRANSCRIPTIONAL REGULATOR YBHD"/>
    <property type="match status" value="1"/>
</dbReference>
<dbReference type="Pfam" id="PF03466">
    <property type="entry name" value="LysR_substrate"/>
    <property type="match status" value="1"/>
</dbReference>
<dbReference type="InterPro" id="IPR000847">
    <property type="entry name" value="LysR_HTH_N"/>
</dbReference>
<dbReference type="Gene3D" id="3.40.190.290">
    <property type="match status" value="1"/>
</dbReference>
<dbReference type="InterPro" id="IPR036390">
    <property type="entry name" value="WH_DNA-bd_sf"/>
</dbReference>
<organism evidence="6">
    <name type="scientific">bioreactor metagenome</name>
    <dbReference type="NCBI Taxonomy" id="1076179"/>
    <lineage>
        <taxon>unclassified sequences</taxon>
        <taxon>metagenomes</taxon>
        <taxon>ecological metagenomes</taxon>
    </lineage>
</organism>
<keyword evidence="4" id="KW-0804">Transcription</keyword>
<dbReference type="InterPro" id="IPR036388">
    <property type="entry name" value="WH-like_DNA-bd_sf"/>
</dbReference>
<dbReference type="GO" id="GO:0003677">
    <property type="term" value="F:DNA binding"/>
    <property type="evidence" value="ECO:0007669"/>
    <property type="project" value="UniProtKB-KW"/>
</dbReference>